<dbReference type="Proteomes" id="UP001239909">
    <property type="component" value="Unassembled WGS sequence"/>
</dbReference>
<gene>
    <name evidence="2" type="ORF">LNKW23_09910</name>
</gene>
<dbReference type="EMBL" id="BSYI01000005">
    <property type="protein sequence ID" value="GMG81778.1"/>
    <property type="molecule type" value="Genomic_DNA"/>
</dbReference>
<sequence>MSATRLTLFRVCILLAALYGVFAAPANAQIVLDGRYDGIGPAAGSEIRIAPDPGGFTGSFRPAGGQPQPFEADRRGDQAETVVKLDGRVHLLQMTPLPYGAEVAFIPFADDGTLVLEGASLFTYLREGISLPEPPEGYREAPRDVMSQFAANSFLVSYEFWRPTGVRNGYLSLPSRARTMIRLFPAVQLDIIWKLCLAPKADDALAVALKGQGVTCDAVVTGLAEIQSAGRFDAYKAEVAKQKSSLIDSVRCGEGYVMTRAACTAAGKAVAEAAISLETAATVLRRHR</sequence>
<accession>A0ABQ6LKL9</accession>
<feature type="chain" id="PRO_5046580365" evidence="1">
    <location>
        <begin position="29"/>
        <end position="288"/>
    </location>
</feature>
<evidence type="ECO:0000313" key="2">
    <source>
        <dbReference type="EMBL" id="GMG81778.1"/>
    </source>
</evidence>
<evidence type="ECO:0000313" key="3">
    <source>
        <dbReference type="Proteomes" id="UP001239909"/>
    </source>
</evidence>
<dbReference type="RefSeq" id="WP_285670494.1">
    <property type="nucleotide sequence ID" value="NZ_BSYI01000005.1"/>
</dbReference>
<protein>
    <submittedName>
        <fullName evidence="2">Uncharacterized protein</fullName>
    </submittedName>
</protein>
<comment type="caution">
    <text evidence="2">The sequence shown here is derived from an EMBL/GenBank/DDBJ whole genome shotgun (WGS) entry which is preliminary data.</text>
</comment>
<name>A0ABQ6LKL9_9RHOB</name>
<feature type="signal peptide" evidence="1">
    <location>
        <begin position="1"/>
        <end position="28"/>
    </location>
</feature>
<organism evidence="2 3">
    <name type="scientific">Paralimibaculum aggregatum</name>
    <dbReference type="NCBI Taxonomy" id="3036245"/>
    <lineage>
        <taxon>Bacteria</taxon>
        <taxon>Pseudomonadati</taxon>
        <taxon>Pseudomonadota</taxon>
        <taxon>Alphaproteobacteria</taxon>
        <taxon>Rhodobacterales</taxon>
        <taxon>Paracoccaceae</taxon>
        <taxon>Paralimibaculum</taxon>
    </lineage>
</organism>
<reference evidence="2 3" key="1">
    <citation type="submission" date="2023-04" db="EMBL/GenBank/DDBJ databases">
        <title>Marinoamorphus aggregata gen. nov., sp. Nov., isolate from tissue of brittle star Ophioplocus japonicus.</title>
        <authorList>
            <person name="Kawano K."/>
            <person name="Sawayama S."/>
            <person name="Nakagawa S."/>
        </authorList>
    </citation>
    <scope>NUCLEOTIDE SEQUENCE [LARGE SCALE GENOMIC DNA]</scope>
    <source>
        <strain evidence="2 3">NKW23</strain>
    </source>
</reference>
<evidence type="ECO:0000256" key="1">
    <source>
        <dbReference type="SAM" id="SignalP"/>
    </source>
</evidence>
<proteinExistence type="predicted"/>
<keyword evidence="3" id="KW-1185">Reference proteome</keyword>
<keyword evidence="1" id="KW-0732">Signal</keyword>